<dbReference type="GO" id="GO:0009306">
    <property type="term" value="P:protein secretion"/>
    <property type="evidence" value="ECO:0007669"/>
    <property type="project" value="TreeGrafter"/>
</dbReference>
<dbReference type="EMBL" id="ML121529">
    <property type="protein sequence ID" value="RPB28208.1"/>
    <property type="molecule type" value="Genomic_DNA"/>
</dbReference>
<dbReference type="Proteomes" id="UP000267821">
    <property type="component" value="Unassembled WGS sequence"/>
</dbReference>
<dbReference type="InParanoid" id="A0A3N4M2P2"/>
<reference evidence="5 6" key="1">
    <citation type="journal article" date="2018" name="Nat. Ecol. Evol.">
        <title>Pezizomycetes genomes reveal the molecular basis of ectomycorrhizal truffle lifestyle.</title>
        <authorList>
            <person name="Murat C."/>
            <person name="Payen T."/>
            <person name="Noel B."/>
            <person name="Kuo A."/>
            <person name="Morin E."/>
            <person name="Chen J."/>
            <person name="Kohler A."/>
            <person name="Krizsan K."/>
            <person name="Balestrini R."/>
            <person name="Da Silva C."/>
            <person name="Montanini B."/>
            <person name="Hainaut M."/>
            <person name="Levati E."/>
            <person name="Barry K.W."/>
            <person name="Belfiori B."/>
            <person name="Cichocki N."/>
            <person name="Clum A."/>
            <person name="Dockter R.B."/>
            <person name="Fauchery L."/>
            <person name="Guy J."/>
            <person name="Iotti M."/>
            <person name="Le Tacon F."/>
            <person name="Lindquist E.A."/>
            <person name="Lipzen A."/>
            <person name="Malagnac F."/>
            <person name="Mello A."/>
            <person name="Molinier V."/>
            <person name="Miyauchi S."/>
            <person name="Poulain J."/>
            <person name="Riccioni C."/>
            <person name="Rubini A."/>
            <person name="Sitrit Y."/>
            <person name="Splivallo R."/>
            <person name="Traeger S."/>
            <person name="Wang M."/>
            <person name="Zifcakova L."/>
            <person name="Wipf D."/>
            <person name="Zambonelli A."/>
            <person name="Paolocci F."/>
            <person name="Nowrousian M."/>
            <person name="Ottonello S."/>
            <person name="Baldrian P."/>
            <person name="Spatafora J.W."/>
            <person name="Henrissat B."/>
            <person name="Nagy L.G."/>
            <person name="Aury J.M."/>
            <person name="Wincker P."/>
            <person name="Grigoriev I.V."/>
            <person name="Bonfante P."/>
            <person name="Martin F.M."/>
        </authorList>
    </citation>
    <scope>NUCLEOTIDE SEQUENCE [LARGE SCALE GENOMIC DNA]</scope>
    <source>
        <strain evidence="5 6">ATCC MYA-4762</strain>
    </source>
</reference>
<accession>A0A3N4M2P2</accession>
<evidence type="ECO:0000259" key="2">
    <source>
        <dbReference type="Pfam" id="PF10304"/>
    </source>
</evidence>
<dbReference type="Pfam" id="PF25267">
    <property type="entry name" value="TANGO6_N"/>
    <property type="match status" value="1"/>
</dbReference>
<evidence type="ECO:0000313" key="6">
    <source>
        <dbReference type="Proteomes" id="UP000267821"/>
    </source>
</evidence>
<evidence type="ECO:0008006" key="7">
    <source>
        <dbReference type="Google" id="ProtNLM"/>
    </source>
</evidence>
<evidence type="ECO:0000256" key="1">
    <source>
        <dbReference type="ARBA" id="ARBA00005724"/>
    </source>
</evidence>
<evidence type="ECO:0000259" key="4">
    <source>
        <dbReference type="Pfam" id="PF25267"/>
    </source>
</evidence>
<proteinExistence type="inferred from homology"/>
<keyword evidence="6" id="KW-1185">Reference proteome</keyword>
<name>A0A3N4M2P2_9PEZI</name>
<comment type="similarity">
    <text evidence="1">Belongs to the Tango6 family.</text>
</comment>
<protein>
    <recommendedName>
        <fullName evidence="7">RNA polymerase II assembly factor Rtp1 C-terminal domain-containing protein</fullName>
    </recommendedName>
</protein>
<gene>
    <name evidence="5" type="ORF">L211DRAFT_833201</name>
</gene>
<dbReference type="STRING" id="1051890.A0A3N4M2P2"/>
<dbReference type="AlphaFoldDB" id="A0A3N4M2P2"/>
<evidence type="ECO:0000313" key="5">
    <source>
        <dbReference type="EMBL" id="RPB28208.1"/>
    </source>
</evidence>
<dbReference type="Pfam" id="PF10304">
    <property type="entry name" value="RTP1_C2"/>
    <property type="match status" value="1"/>
</dbReference>
<dbReference type="OrthoDB" id="39591at2759"/>
<feature type="domain" description="RNA polymerase II assembly factor Rtp1 C-terminal" evidence="3">
    <location>
        <begin position="811"/>
        <end position="920"/>
    </location>
</feature>
<feature type="domain" description="TANGO6 N-terminal" evidence="4">
    <location>
        <begin position="69"/>
        <end position="201"/>
    </location>
</feature>
<organism evidence="5 6">
    <name type="scientific">Terfezia boudieri ATCC MYA-4762</name>
    <dbReference type="NCBI Taxonomy" id="1051890"/>
    <lineage>
        <taxon>Eukaryota</taxon>
        <taxon>Fungi</taxon>
        <taxon>Dikarya</taxon>
        <taxon>Ascomycota</taxon>
        <taxon>Pezizomycotina</taxon>
        <taxon>Pezizomycetes</taxon>
        <taxon>Pezizales</taxon>
        <taxon>Pezizaceae</taxon>
        <taxon>Terfezia</taxon>
    </lineage>
</organism>
<dbReference type="Pfam" id="PF10363">
    <property type="entry name" value="RTP1_C1"/>
    <property type="match status" value="1"/>
</dbReference>
<dbReference type="PANTHER" id="PTHR20959">
    <property type="entry name" value="TRANSPORT AND GOLGI ORGANIZATION PROTEIN 6 FAMILY MEMBER"/>
    <property type="match status" value="1"/>
</dbReference>
<dbReference type="InterPro" id="IPR019451">
    <property type="entry name" value="Rtp1_C1"/>
</dbReference>
<dbReference type="InterPro" id="IPR039600">
    <property type="entry name" value="TANGO6/Rtp1"/>
</dbReference>
<sequence length="1157" mass="127828">MQIDPLTEAERFLSPVLDRAQHRSHGASTLIGRLSTTLPGGNVHDGDELGLIIAYALSLVQTIHAHLLTKYKSSPSPEDIFSPKDRRIIIALLDLLALEGIYPCLTPGVGVPLERRAKAIIPPSSKTPSGGLRSIQKTIVLTDVILALSSLLQNDRGEVVELLKDRCLVDLVAGYGELAFNPSQDHGLTEDEKKTWEKRWESLIEGIPTPQLLLLLMSLVHPQCPRWFLAPVTAKLSTIPIHRPNAVRHILQLFLSAPTPVGFETQSSGTPDIPLDALAKAARIIGSVPKSISPEEWFHTVCPQLIELVHGGGDEGLKRTAAYIIAELLAKKGIHEVIDKEIIVPILKNFDPEYGQDKDTKKDLFTKSIPTIPSNKARTSSNALLKLENLGENKPMIQTALFKPLISIIPDEDVEMNAKRAEGLQDMPVLITEPTLLTALSTLAYLLKAHPTPLIPQRLLKPVLLSLWGLMCVSKEKNKAVQWSDLPRTLLINCIKTMGANVTVHPTSMREKKKPLEQILYNLGYTGGEGWEFGNGGYGGIEIRKRKPSSKKLGMEAVDGRVEEFMRLLQDIQDGSAITALFLHILSDWLGFGGSSEEEDPVRVLARLKILQQILTNHTDKLGKKPTETLQVVRNIIDEYVSSRKALQEHRMKQLQATRSPSMKELGKIIDPEISANAHIRPNEVNDMPKRKYIGQGDEDEDEQMDEVAALASSEDSDSMERITITLSLLSSMIANPETHLTEQDERLLHTLTPSLHFLSSAPAYLVDPSISSLSINISSFLSLFTPNTVPASTTGGAPQFSLLEQQKTTYKTALSYVTDPLVPIRAHGLYLLRQLILARSPVLDIHTTLRLLISMIKDIDSFVYLNVVKCLQSLSGKHPSTVVRLLVESYMDDSGVLTLDERLRVGEALLGAVEKEGRMFVGEIAHTVARGMIETISRRRQREDKSEKDKGDEVKASLKAMRSPKNPFFGKVEDEDEEEFDEVGNPLPSHAKRQLKHQLHIMKNWLPPPGTHLEDVRIRASALSILSAAVETNPLGIGAGTCEMAMDISLAILQLETTPEKGILRRAAMVCLAGHLKNYDQPGVGWVKSRLNQVKRVVEYVRGVDSDGLVREQARQVTELVDGVWMEILGGEKSGYGGSMMDVPVIGEMGLEQMGR</sequence>
<dbReference type="PANTHER" id="PTHR20959:SF1">
    <property type="entry name" value="TRANSPORT AND GOLGI ORGANIZATION PROTEIN 6 HOMOLOG"/>
    <property type="match status" value="1"/>
</dbReference>
<feature type="domain" description="RNA polymerase II assembly factor Rtp1 C-terminal" evidence="2">
    <location>
        <begin position="1094"/>
        <end position="1123"/>
    </location>
</feature>
<dbReference type="InterPro" id="IPR016024">
    <property type="entry name" value="ARM-type_fold"/>
</dbReference>
<dbReference type="InterPro" id="IPR019414">
    <property type="entry name" value="Rtp1_C2"/>
</dbReference>
<evidence type="ECO:0000259" key="3">
    <source>
        <dbReference type="Pfam" id="PF10363"/>
    </source>
</evidence>
<dbReference type="SUPFAM" id="SSF48371">
    <property type="entry name" value="ARM repeat"/>
    <property type="match status" value="1"/>
</dbReference>
<dbReference type="InterPro" id="IPR057347">
    <property type="entry name" value="TANGO6_N"/>
</dbReference>